<keyword evidence="5" id="KW-0449">Lipoprotein</keyword>
<dbReference type="RefSeq" id="WP_194502155.1">
    <property type="nucleotide sequence ID" value="NZ_JADIVZ010000001.1"/>
</dbReference>
<dbReference type="EMBL" id="JADIVZ010000001">
    <property type="protein sequence ID" value="MBF4160996.1"/>
    <property type="molecule type" value="Genomic_DNA"/>
</dbReference>
<dbReference type="Gene3D" id="1.20.1420.20">
    <property type="entry name" value="M75 peptidase, HXXE motif"/>
    <property type="match status" value="1"/>
</dbReference>
<dbReference type="InterPro" id="IPR050894">
    <property type="entry name" value="EfeM/EfeO_iron_uptake"/>
</dbReference>
<proteinExistence type="inferred from homology"/>
<dbReference type="AlphaFoldDB" id="A0A930UZ98"/>
<dbReference type="InterPro" id="IPR038352">
    <property type="entry name" value="Imelysin_sf"/>
</dbReference>
<reference evidence="5" key="1">
    <citation type="submission" date="2020-11" db="EMBL/GenBank/DDBJ databases">
        <title>Nocardioides sp. CBS4Y-1, whole genome shotgun sequence.</title>
        <authorList>
            <person name="Tuo L."/>
        </authorList>
    </citation>
    <scope>NUCLEOTIDE SEQUENCE</scope>
    <source>
        <strain evidence="5">CBS4Y-1</strain>
    </source>
</reference>
<evidence type="ECO:0000313" key="6">
    <source>
        <dbReference type="Proteomes" id="UP000656804"/>
    </source>
</evidence>
<evidence type="ECO:0000313" key="5">
    <source>
        <dbReference type="EMBL" id="MBF4160996.1"/>
    </source>
</evidence>
<evidence type="ECO:0000256" key="2">
    <source>
        <dbReference type="ARBA" id="ARBA00005989"/>
    </source>
</evidence>
<organism evidence="5 6">
    <name type="scientific">Nocardioides acrostichi</name>
    <dbReference type="NCBI Taxonomy" id="2784339"/>
    <lineage>
        <taxon>Bacteria</taxon>
        <taxon>Bacillati</taxon>
        <taxon>Actinomycetota</taxon>
        <taxon>Actinomycetes</taxon>
        <taxon>Propionibacteriales</taxon>
        <taxon>Nocardioidaceae</taxon>
        <taxon>Nocardioides</taxon>
    </lineage>
</organism>
<dbReference type="CDD" id="cd14656">
    <property type="entry name" value="Imelysin-like_EfeO"/>
    <property type="match status" value="1"/>
</dbReference>
<accession>A0A930UZ98</accession>
<comment type="caution">
    <text evidence="5">The sequence shown here is derived from an EMBL/GenBank/DDBJ whole genome shotgun (WGS) entry which is preliminary data.</text>
</comment>
<feature type="domain" description="Imelysin-like" evidence="4">
    <location>
        <begin position="182"/>
        <end position="392"/>
    </location>
</feature>
<evidence type="ECO:0000259" key="4">
    <source>
        <dbReference type="Pfam" id="PF09375"/>
    </source>
</evidence>
<dbReference type="GO" id="GO:0030313">
    <property type="term" value="C:cell envelope"/>
    <property type="evidence" value="ECO:0007669"/>
    <property type="project" value="UniProtKB-SubCell"/>
</dbReference>
<dbReference type="PANTHER" id="PTHR39192:SF1">
    <property type="entry name" value="IRON UPTAKE SYSTEM COMPONENT EFEO"/>
    <property type="match status" value="1"/>
</dbReference>
<dbReference type="PANTHER" id="PTHR39192">
    <property type="entry name" value="IRON UPTAKE SYSTEM COMPONENT EFEO"/>
    <property type="match status" value="1"/>
</dbReference>
<evidence type="ECO:0000256" key="1">
    <source>
        <dbReference type="ARBA" id="ARBA00004196"/>
    </source>
</evidence>
<dbReference type="InterPro" id="IPR034981">
    <property type="entry name" value="Imelysin-like_EfeO/Algp7"/>
</dbReference>
<dbReference type="Pfam" id="PF09375">
    <property type="entry name" value="Peptidase_M75"/>
    <property type="match status" value="1"/>
</dbReference>
<sequence>MPRISSLATRVVAALVVGTLGLLAVLAVVGLGPRHVATRPARGRSRPVVTASVTRCGDGFDAVATQPVGQIDVRDDDSRPGEVRVVAVGGARDGAVYADLELLAPGTTVPLAIDLPTGSYAVQCLMEDEEPVTGGVVDVQGASTGTRGVPPVDQSELLRTTLDYQAAVGHRLGRVRHRISGLVQHLASGDLPAARHDWIAAHRGYQLLGGAYGAFGELGDAIDGLPHGPPTLDRHPVTGFHRIEHDLFTARPHTARLIGDARALASDLAALSHRLRSTQLAPLDLVLRAHEITEDLLQRTLTGRDDLGSHTALATADGDLAATADVLRRLRPVLTGRVPHPARLFTDLTTTRALVRRLARTPDAHRSVAQWPRVDREQLASAVAGLAESLAPLAVALEPRRTS</sequence>
<dbReference type="Proteomes" id="UP000656804">
    <property type="component" value="Unassembled WGS sequence"/>
</dbReference>
<dbReference type="InterPro" id="IPR018976">
    <property type="entry name" value="Imelysin-like"/>
</dbReference>
<comment type="subcellular location">
    <subcellularLocation>
        <location evidence="1">Cell envelope</location>
    </subcellularLocation>
</comment>
<keyword evidence="6" id="KW-1185">Reference proteome</keyword>
<keyword evidence="3" id="KW-0732">Signal</keyword>
<comment type="similarity">
    <text evidence="2">Belongs to the EfeM/EfeO family.</text>
</comment>
<evidence type="ECO:0000256" key="3">
    <source>
        <dbReference type="ARBA" id="ARBA00022729"/>
    </source>
</evidence>
<protein>
    <submittedName>
        <fullName evidence="5">EfeM/EfeO family lipoprotein</fullName>
    </submittedName>
</protein>
<gene>
    <name evidence="5" type="ORF">ISG29_04790</name>
</gene>
<name>A0A930UZ98_9ACTN</name>